<evidence type="ECO:0000256" key="1">
    <source>
        <dbReference type="ARBA" id="ARBA00004141"/>
    </source>
</evidence>
<feature type="transmembrane region" description="Helical" evidence="6">
    <location>
        <begin position="54"/>
        <end position="77"/>
    </location>
</feature>
<keyword evidence="4 6" id="KW-1133">Transmembrane helix</keyword>
<comment type="subcellular location">
    <subcellularLocation>
        <location evidence="1">Membrane</location>
        <topology evidence="1">Multi-pass membrane protein</topology>
    </subcellularLocation>
</comment>
<feature type="transmembrane region" description="Helical" evidence="6">
    <location>
        <begin position="97"/>
        <end position="117"/>
    </location>
</feature>
<feature type="transmembrane region" description="Helical" evidence="6">
    <location>
        <begin position="281"/>
        <end position="304"/>
    </location>
</feature>
<evidence type="ECO:0000256" key="2">
    <source>
        <dbReference type="ARBA" id="ARBA00006510"/>
    </source>
</evidence>
<proteinExistence type="inferred from homology"/>
<evidence type="ECO:0000256" key="4">
    <source>
        <dbReference type="ARBA" id="ARBA00022989"/>
    </source>
</evidence>
<accession>A0ABQ9FN94</accession>
<keyword evidence="5 6" id="KW-0472">Membrane</keyword>
<evidence type="ECO:0000256" key="5">
    <source>
        <dbReference type="ARBA" id="ARBA00023136"/>
    </source>
</evidence>
<comment type="similarity">
    <text evidence="2">Belongs to the TMC family.</text>
</comment>
<dbReference type="PANTHER" id="PTHR23302">
    <property type="entry name" value="TRANSMEMBRANE CHANNEL-RELATED"/>
    <property type="match status" value="1"/>
</dbReference>
<keyword evidence="9" id="KW-1185">Reference proteome</keyword>
<name>A0ABQ9FN94_TEGGR</name>
<sequence>MNGHQFKYKGNKFVLILFLLEKSYFGKIIKADLLEERIKMKWESKSTIKRCRIYFIRVTINLLVLIMLGGALYLIAFTAQKMIDLENQQLEEFVTLIVQYVPYITITALNLILPLIFQKLVTFEKYKHSTEIALTLARSILLRLASPLVLIAILYLQLIETSSSETRTTCGNKRWDAAGTGLKGSVKCWESYFGQQIYNIMHRRYGSSTWLFKIVGPQPFDLPQSVVDIIYSQNICWLGLFFSPIIPFMTFLKCFIFFYVKKYTVLYVCQPEERPFRTSRSNSLFMTVLLVAFIFAAVPIGYMIGK</sequence>
<protein>
    <recommendedName>
        <fullName evidence="7">TMC domain-containing protein</fullName>
    </recommendedName>
</protein>
<evidence type="ECO:0000313" key="9">
    <source>
        <dbReference type="Proteomes" id="UP001217089"/>
    </source>
</evidence>
<dbReference type="Proteomes" id="UP001217089">
    <property type="component" value="Unassembled WGS sequence"/>
</dbReference>
<dbReference type="EMBL" id="JARBDR010000214">
    <property type="protein sequence ID" value="KAJ8318741.1"/>
    <property type="molecule type" value="Genomic_DNA"/>
</dbReference>
<reference evidence="8 9" key="1">
    <citation type="submission" date="2022-12" db="EMBL/GenBank/DDBJ databases">
        <title>Chromosome-level genome of Tegillarca granosa.</title>
        <authorList>
            <person name="Kim J."/>
        </authorList>
    </citation>
    <scope>NUCLEOTIDE SEQUENCE [LARGE SCALE GENOMIC DNA]</scope>
    <source>
        <strain evidence="8">Teg-2019</strain>
        <tissue evidence="8">Adductor muscle</tissue>
    </source>
</reference>
<gene>
    <name evidence="8" type="ORF">KUTeg_003832</name>
</gene>
<dbReference type="InterPro" id="IPR038900">
    <property type="entry name" value="TMC"/>
</dbReference>
<dbReference type="InterPro" id="IPR012496">
    <property type="entry name" value="TMC_dom"/>
</dbReference>
<organism evidence="8 9">
    <name type="scientific">Tegillarca granosa</name>
    <name type="common">Malaysian cockle</name>
    <name type="synonym">Anadara granosa</name>
    <dbReference type="NCBI Taxonomy" id="220873"/>
    <lineage>
        <taxon>Eukaryota</taxon>
        <taxon>Metazoa</taxon>
        <taxon>Spiralia</taxon>
        <taxon>Lophotrochozoa</taxon>
        <taxon>Mollusca</taxon>
        <taxon>Bivalvia</taxon>
        <taxon>Autobranchia</taxon>
        <taxon>Pteriomorphia</taxon>
        <taxon>Arcoida</taxon>
        <taxon>Arcoidea</taxon>
        <taxon>Arcidae</taxon>
        <taxon>Tegillarca</taxon>
    </lineage>
</organism>
<evidence type="ECO:0000256" key="3">
    <source>
        <dbReference type="ARBA" id="ARBA00022692"/>
    </source>
</evidence>
<keyword evidence="3 6" id="KW-0812">Transmembrane</keyword>
<evidence type="ECO:0000313" key="8">
    <source>
        <dbReference type="EMBL" id="KAJ8318741.1"/>
    </source>
</evidence>
<dbReference type="PANTHER" id="PTHR23302:SF24">
    <property type="entry name" value="TMC DOMAIN-CONTAINING PROTEIN"/>
    <property type="match status" value="1"/>
</dbReference>
<evidence type="ECO:0000256" key="6">
    <source>
        <dbReference type="SAM" id="Phobius"/>
    </source>
</evidence>
<dbReference type="Pfam" id="PF07810">
    <property type="entry name" value="TMC"/>
    <property type="match status" value="1"/>
</dbReference>
<feature type="transmembrane region" description="Helical" evidence="6">
    <location>
        <begin position="140"/>
        <end position="159"/>
    </location>
</feature>
<evidence type="ECO:0000259" key="7">
    <source>
        <dbReference type="Pfam" id="PF07810"/>
    </source>
</evidence>
<feature type="transmembrane region" description="Helical" evidence="6">
    <location>
        <begin position="237"/>
        <end position="260"/>
    </location>
</feature>
<feature type="domain" description="TMC" evidence="7">
    <location>
        <begin position="209"/>
        <end position="279"/>
    </location>
</feature>
<comment type="caution">
    <text evidence="8">The sequence shown here is derived from an EMBL/GenBank/DDBJ whole genome shotgun (WGS) entry which is preliminary data.</text>
</comment>